<evidence type="ECO:0000256" key="1">
    <source>
        <dbReference type="ARBA" id="ARBA00004123"/>
    </source>
</evidence>
<dbReference type="InterPro" id="IPR006909">
    <property type="entry name" value="Rad21/Rec8_C_eu"/>
</dbReference>
<dbReference type="InterPro" id="IPR039781">
    <property type="entry name" value="Rad21/Rec8-like"/>
</dbReference>
<name>A0A550CXM8_9AGAR</name>
<dbReference type="PANTHER" id="PTHR12585">
    <property type="entry name" value="SCC1 / RAD21 FAMILY MEMBER"/>
    <property type="match status" value="1"/>
</dbReference>
<comment type="similarity">
    <text evidence="2">Belongs to the rad21 family.</text>
</comment>
<dbReference type="GO" id="GO:0007064">
    <property type="term" value="P:mitotic sister chromatid cohesion"/>
    <property type="evidence" value="ECO:0007669"/>
    <property type="project" value="TreeGrafter"/>
</dbReference>
<dbReference type="Pfam" id="PF04825">
    <property type="entry name" value="Rad21_Rec8_N"/>
    <property type="match status" value="1"/>
</dbReference>
<evidence type="ECO:0000256" key="3">
    <source>
        <dbReference type="ARBA" id="ARBA00023242"/>
    </source>
</evidence>
<keyword evidence="8" id="KW-1185">Reference proteome</keyword>
<feature type="domain" description="Rad21/Rec8-like protein N-terminal" evidence="6">
    <location>
        <begin position="1"/>
        <end position="100"/>
    </location>
</feature>
<evidence type="ECO:0000259" key="5">
    <source>
        <dbReference type="Pfam" id="PF04824"/>
    </source>
</evidence>
<evidence type="ECO:0000259" key="6">
    <source>
        <dbReference type="Pfam" id="PF04825"/>
    </source>
</evidence>
<feature type="region of interest" description="Disordered" evidence="4">
    <location>
        <begin position="551"/>
        <end position="571"/>
    </location>
</feature>
<dbReference type="PANTHER" id="PTHR12585:SF69">
    <property type="entry name" value="FI11703P"/>
    <property type="match status" value="1"/>
</dbReference>
<dbReference type="EMBL" id="VDMD01000001">
    <property type="protein sequence ID" value="TRM69555.1"/>
    <property type="molecule type" value="Genomic_DNA"/>
</dbReference>
<comment type="subcellular location">
    <subcellularLocation>
        <location evidence="1">Nucleus</location>
    </subcellularLocation>
</comment>
<dbReference type="InterPro" id="IPR036390">
    <property type="entry name" value="WH_DNA-bd_sf"/>
</dbReference>
<evidence type="ECO:0000313" key="8">
    <source>
        <dbReference type="Proteomes" id="UP000320762"/>
    </source>
</evidence>
<reference evidence="7 8" key="1">
    <citation type="journal article" date="2019" name="New Phytol.">
        <title>Comparative genomics reveals unique wood-decay strategies and fruiting body development in the Schizophyllaceae.</title>
        <authorList>
            <person name="Almasi E."/>
            <person name="Sahu N."/>
            <person name="Krizsan K."/>
            <person name="Balint B."/>
            <person name="Kovacs G.M."/>
            <person name="Kiss B."/>
            <person name="Cseklye J."/>
            <person name="Drula E."/>
            <person name="Henrissat B."/>
            <person name="Nagy I."/>
            <person name="Chovatia M."/>
            <person name="Adam C."/>
            <person name="LaButti K."/>
            <person name="Lipzen A."/>
            <person name="Riley R."/>
            <person name="Grigoriev I.V."/>
            <person name="Nagy L.G."/>
        </authorList>
    </citation>
    <scope>NUCLEOTIDE SEQUENCE [LARGE SCALE GENOMIC DNA]</scope>
    <source>
        <strain evidence="7 8">NL-1724</strain>
    </source>
</reference>
<proteinExistence type="inferred from homology"/>
<feature type="region of interest" description="Disordered" evidence="4">
    <location>
        <begin position="436"/>
        <end position="489"/>
    </location>
</feature>
<dbReference type="GO" id="GO:0003682">
    <property type="term" value="F:chromatin binding"/>
    <property type="evidence" value="ECO:0007669"/>
    <property type="project" value="TreeGrafter"/>
</dbReference>
<dbReference type="OrthoDB" id="10071381at2759"/>
<organism evidence="7 8">
    <name type="scientific">Schizophyllum amplum</name>
    <dbReference type="NCBI Taxonomy" id="97359"/>
    <lineage>
        <taxon>Eukaryota</taxon>
        <taxon>Fungi</taxon>
        <taxon>Dikarya</taxon>
        <taxon>Basidiomycota</taxon>
        <taxon>Agaricomycotina</taxon>
        <taxon>Agaricomycetes</taxon>
        <taxon>Agaricomycetidae</taxon>
        <taxon>Agaricales</taxon>
        <taxon>Schizophyllaceae</taxon>
        <taxon>Schizophyllum</taxon>
    </lineage>
</organism>
<dbReference type="STRING" id="97359.A0A550CXM8"/>
<protein>
    <submittedName>
        <fullName evidence="7">Rec8 like protein-domain-containing protein</fullName>
    </submittedName>
</protein>
<dbReference type="InterPro" id="IPR023093">
    <property type="entry name" value="ScpA-like_C"/>
</dbReference>
<feature type="compositionally biased region" description="Low complexity" evidence="4">
    <location>
        <begin position="473"/>
        <end position="487"/>
    </location>
</feature>
<feature type="compositionally biased region" description="Polar residues" evidence="4">
    <location>
        <begin position="290"/>
        <end position="304"/>
    </location>
</feature>
<feature type="compositionally biased region" description="Gly residues" evidence="4">
    <location>
        <begin position="349"/>
        <end position="361"/>
    </location>
</feature>
<dbReference type="SUPFAM" id="SSF46785">
    <property type="entry name" value="Winged helix' DNA-binding domain"/>
    <property type="match status" value="1"/>
</dbReference>
<dbReference type="AlphaFoldDB" id="A0A550CXM8"/>
<feature type="compositionally biased region" description="Basic and acidic residues" evidence="4">
    <location>
        <begin position="559"/>
        <end position="570"/>
    </location>
</feature>
<feature type="region of interest" description="Disordered" evidence="4">
    <location>
        <begin position="650"/>
        <end position="732"/>
    </location>
</feature>
<accession>A0A550CXM8</accession>
<evidence type="ECO:0000256" key="2">
    <source>
        <dbReference type="ARBA" id="ARBA00009870"/>
    </source>
</evidence>
<dbReference type="Pfam" id="PF04824">
    <property type="entry name" value="Rad21_Rec8"/>
    <property type="match status" value="1"/>
</dbReference>
<dbReference type="GO" id="GO:1990414">
    <property type="term" value="P:replication-born double-strand break repair via sister chromatid exchange"/>
    <property type="evidence" value="ECO:0007669"/>
    <property type="project" value="TreeGrafter"/>
</dbReference>
<dbReference type="GO" id="GO:0005634">
    <property type="term" value="C:nucleus"/>
    <property type="evidence" value="ECO:0007669"/>
    <property type="project" value="UniProtKB-SubCell"/>
</dbReference>
<evidence type="ECO:0000313" key="7">
    <source>
        <dbReference type="EMBL" id="TRM69555.1"/>
    </source>
</evidence>
<comment type="caution">
    <text evidence="7">The sequence shown here is derived from an EMBL/GenBank/DDBJ whole genome shotgun (WGS) entry which is preliminary data.</text>
</comment>
<dbReference type="Proteomes" id="UP000320762">
    <property type="component" value="Unassembled WGS sequence"/>
</dbReference>
<dbReference type="InterPro" id="IPR006910">
    <property type="entry name" value="Rad21_Rec8_N"/>
</dbReference>
<feature type="domain" description="Rad21/Rec8-like protein C-terminal eukaryotic" evidence="5">
    <location>
        <begin position="596"/>
        <end position="647"/>
    </location>
</feature>
<keyword evidence="3" id="KW-0539">Nucleus</keyword>
<feature type="compositionally biased region" description="Basic and acidic residues" evidence="4">
    <location>
        <begin position="650"/>
        <end position="663"/>
    </location>
</feature>
<sequence>MFYSEAILSRRGPLGKVWLAAHMERKLSKTQTLQTDIGESVDAIMGQEIEVMALRLSGQLLLGVVRIYSRKAKYLLDDCNEALLKIKMAFRPGVVDMTEGELTVNKNAITLQGNGIDLDAILPDFNWDEDFEVQPLVASGQHQARIDDITLRTDNLMDFSDPMNLDIGPSDGIGSQDFDVDLGIDWGDEFGGEQGRNEEDSMSMDGSVGVGRRDSMAPSRLSMDSRFAGGRDGDLLSQRSRSRDPSEHPFGGDMMDVDMDMPDLGTVDLGDLGVGFDDQPMLPIDDQEKTPGQTRGSSRASSPLSDIPPTPPAQDDLPAEDPTTPVAKKQARKPREKKQIIDSVTELEGGPGAKTGRGRNAGFGAQNDVDVSDILTEQHFLPRSTLMMRLLEVHDDPLAHFMPTKVTPDGTFLSAAPPGLPAALADMFLMPVTGAKRGRGAEGGRPLSKRARTAAEEEEVEQGRREASAAPSFGLPDGGDVPFDFGDQSLPLDDFQLELPELPAADDAALPHASQRGSMAPSEHSRFSTPAFQFEEEGETFADASCPIAAFDGRTQSQEQREDDGRDKAYSRNTGKALTVIRRELRPTEGEADADADVLSFNRMAQKASRRAAAAFFFELLVLATRDCVRVTQEAPFENIEVWAKEKLWERQTEQEERRERRGSAAPSESELTGMESRMGSAAPSRRGSAVPSRMGSATPSRRGSVAPSRVGSAVPTSRASAARSIGAALGL</sequence>
<gene>
    <name evidence="7" type="ORF">BD626DRAFT_474508</name>
</gene>
<dbReference type="GO" id="GO:0030892">
    <property type="term" value="C:mitotic cohesin complex"/>
    <property type="evidence" value="ECO:0007669"/>
    <property type="project" value="TreeGrafter"/>
</dbReference>
<evidence type="ECO:0000256" key="4">
    <source>
        <dbReference type="SAM" id="MobiDB-lite"/>
    </source>
</evidence>
<feature type="region of interest" description="Disordered" evidence="4">
    <location>
        <begin position="184"/>
        <end position="365"/>
    </location>
</feature>
<feature type="compositionally biased region" description="Low complexity" evidence="4">
    <location>
        <begin position="262"/>
        <end position="278"/>
    </location>
</feature>
<dbReference type="Gene3D" id="1.10.10.580">
    <property type="entry name" value="Structural maintenance of chromosome 1. Chain E"/>
    <property type="match status" value="1"/>
</dbReference>
<feature type="compositionally biased region" description="Low complexity" evidence="4">
    <location>
        <begin position="719"/>
        <end position="732"/>
    </location>
</feature>